<dbReference type="Proteomes" id="UP001218246">
    <property type="component" value="Unassembled WGS sequence"/>
</dbReference>
<keyword evidence="2" id="KW-1185">Reference proteome</keyword>
<dbReference type="RefSeq" id="WP_278018506.1">
    <property type="nucleotide sequence ID" value="NZ_JARRRY010000018.1"/>
</dbReference>
<gene>
    <name evidence="1" type="ORF">P6P90_06865</name>
</gene>
<name>A0ABT6H2Y2_9BACI</name>
<proteinExistence type="predicted"/>
<protein>
    <recommendedName>
        <fullName evidence="3">DUF2325 domain-containing protein</fullName>
    </recommendedName>
</protein>
<evidence type="ECO:0000313" key="1">
    <source>
        <dbReference type="EMBL" id="MDG5753692.1"/>
    </source>
</evidence>
<accession>A0ABT6H2Y2</accession>
<comment type="caution">
    <text evidence="1">The sequence shown here is derived from an EMBL/GenBank/DDBJ whole genome shotgun (WGS) entry which is preliminary data.</text>
</comment>
<sequence>MQQELFEKTAQAMQERLQHLNPDNISCVEKEINSYFHFLYALLALPQPLIMETNPQPHKVSPVYRFERQLRGGLLPELSAFVPEYIVRQFNLSHGDLIHAKRIDDNSESPRYLYTLAQAMGQENKERIELNYCIVEYDPSLRSFVTNKQADGKLIKIDEAPQTIMLPEKDIKDLDIKSGDVIDVAYLKSNPNMKRIVWKYDISEIPCIKHTVRIEKQEKKEKKEVEKTLAGKTILMLGFEPERAAFEREVVSRGGQFLFLSGDEPRASMQASLYKADAAVFMLQHISHDATYWATECCKQARIPFKGVHSFGRSMFVRTAEELVGAK</sequence>
<reference evidence="1 2" key="1">
    <citation type="submission" date="2023-04" db="EMBL/GenBank/DDBJ databases">
        <title>Ectobacillus antri isolated from activated sludge.</title>
        <authorList>
            <person name="Yan P."/>
            <person name="Liu X."/>
        </authorList>
    </citation>
    <scope>NUCLEOTIDE SEQUENCE [LARGE SCALE GENOMIC DNA]</scope>
    <source>
        <strain evidence="1 2">C18H</strain>
    </source>
</reference>
<organism evidence="1 2">
    <name type="scientific">Ectobacillus antri</name>
    <dbReference type="NCBI Taxonomy" id="2486280"/>
    <lineage>
        <taxon>Bacteria</taxon>
        <taxon>Bacillati</taxon>
        <taxon>Bacillota</taxon>
        <taxon>Bacilli</taxon>
        <taxon>Bacillales</taxon>
        <taxon>Bacillaceae</taxon>
        <taxon>Ectobacillus</taxon>
    </lineage>
</organism>
<evidence type="ECO:0008006" key="3">
    <source>
        <dbReference type="Google" id="ProtNLM"/>
    </source>
</evidence>
<evidence type="ECO:0000313" key="2">
    <source>
        <dbReference type="Proteomes" id="UP001218246"/>
    </source>
</evidence>
<dbReference type="EMBL" id="JARULN010000004">
    <property type="protein sequence ID" value="MDG5753692.1"/>
    <property type="molecule type" value="Genomic_DNA"/>
</dbReference>